<sequence length="204" mass="22183">MNRQVAAKGAGADPMAPAQPDWLRHDLVISGPAIDVQAFQSAAAGSGAIPWHLPDLSLAEEDQLHALLNPPDGSRGLSLAAARILARQLRSAVESQADRVIQAAGRSKACPFDLHALLPIPAMILQRGPDHPGSRAWLRQHWGVVQSLRQVRQVTGLHGGSPRRSARIAYEFWSADWTPWPALGTLRKTWPSLVFDCRPDYAHG</sequence>
<reference evidence="1 2" key="1">
    <citation type="journal article" date="2021" name="Microorganisms">
        <title>Acidisoma silvae sp. nov. and Acidisomacellulosilytica sp. nov., Two Acidophilic Bacteria Isolated from Decaying Wood, Hydrolyzing Cellulose and Producing Poly-3-hydroxybutyrate.</title>
        <authorList>
            <person name="Mieszkin S."/>
            <person name="Pouder E."/>
            <person name="Uroz S."/>
            <person name="Simon-Colin C."/>
            <person name="Alain K."/>
        </authorList>
    </citation>
    <scope>NUCLEOTIDE SEQUENCE [LARGE SCALE GENOMIC DNA]</scope>
    <source>
        <strain evidence="1 2">HW T5.17</strain>
    </source>
</reference>
<proteinExistence type="predicted"/>
<dbReference type="EMBL" id="JAESVA010000008">
    <property type="protein sequence ID" value="MCB8882705.1"/>
    <property type="molecule type" value="Genomic_DNA"/>
</dbReference>
<dbReference type="Proteomes" id="UP000721844">
    <property type="component" value="Unassembled WGS sequence"/>
</dbReference>
<dbReference type="RefSeq" id="WP_227309355.1">
    <property type="nucleotide sequence ID" value="NZ_JAESVA010000008.1"/>
</dbReference>
<dbReference type="AlphaFoldDB" id="A0A964E5I2"/>
<accession>A0A964E5I2</accession>
<evidence type="ECO:0000313" key="2">
    <source>
        <dbReference type="Proteomes" id="UP000721844"/>
    </source>
</evidence>
<keyword evidence="2" id="KW-1185">Reference proteome</keyword>
<organism evidence="1 2">
    <name type="scientific">Acidisoma cellulosilyticum</name>
    <dbReference type="NCBI Taxonomy" id="2802395"/>
    <lineage>
        <taxon>Bacteria</taxon>
        <taxon>Pseudomonadati</taxon>
        <taxon>Pseudomonadota</taxon>
        <taxon>Alphaproteobacteria</taxon>
        <taxon>Acetobacterales</taxon>
        <taxon>Acidocellaceae</taxon>
        <taxon>Acidisoma</taxon>
    </lineage>
</organism>
<protein>
    <submittedName>
        <fullName evidence="1">Uncharacterized protein</fullName>
    </submittedName>
</protein>
<name>A0A964E5I2_9PROT</name>
<evidence type="ECO:0000313" key="1">
    <source>
        <dbReference type="EMBL" id="MCB8882705.1"/>
    </source>
</evidence>
<comment type="caution">
    <text evidence="1">The sequence shown here is derived from an EMBL/GenBank/DDBJ whole genome shotgun (WGS) entry which is preliminary data.</text>
</comment>
<gene>
    <name evidence="1" type="ORF">ACELLULO517_20845</name>
</gene>